<dbReference type="InterPro" id="IPR014786">
    <property type="entry name" value="ANAPC2_C"/>
</dbReference>
<feature type="domain" description="Cullin family profile" evidence="8">
    <location>
        <begin position="351"/>
        <end position="526"/>
    </location>
</feature>
<dbReference type="InterPro" id="IPR036390">
    <property type="entry name" value="WH_DNA-bd_sf"/>
</dbReference>
<dbReference type="SMART" id="SM01013">
    <property type="entry name" value="APC2"/>
    <property type="match status" value="1"/>
</dbReference>
<evidence type="ECO:0000259" key="8">
    <source>
        <dbReference type="PROSITE" id="PS50069"/>
    </source>
</evidence>
<dbReference type="GO" id="GO:0007091">
    <property type="term" value="P:metaphase/anaphase transition of mitotic cell cycle"/>
    <property type="evidence" value="ECO:0007669"/>
    <property type="project" value="TreeGrafter"/>
</dbReference>
<gene>
    <name evidence="9" type="ORF">UCDDS831_g07548</name>
</gene>
<evidence type="ECO:0000256" key="7">
    <source>
        <dbReference type="SAM" id="MobiDB-lite"/>
    </source>
</evidence>
<dbReference type="SMART" id="SM00182">
    <property type="entry name" value="CULLIN"/>
    <property type="match status" value="1"/>
</dbReference>
<dbReference type="SUPFAM" id="SSF75632">
    <property type="entry name" value="Cullin homology domain"/>
    <property type="match status" value="1"/>
</dbReference>
<dbReference type="PROSITE" id="PS50069">
    <property type="entry name" value="CULLIN_2"/>
    <property type="match status" value="1"/>
</dbReference>
<dbReference type="InterPro" id="IPR016158">
    <property type="entry name" value="Cullin_homology"/>
</dbReference>
<feature type="compositionally biased region" description="Low complexity" evidence="7">
    <location>
        <begin position="99"/>
        <end position="110"/>
    </location>
</feature>
<dbReference type="InterPro" id="IPR036317">
    <property type="entry name" value="Cullin_homology_sf"/>
</dbReference>
<keyword evidence="3" id="KW-0498">Mitosis</keyword>
<evidence type="ECO:0000256" key="5">
    <source>
        <dbReference type="ARBA" id="ARBA00023306"/>
    </source>
</evidence>
<dbReference type="EMBL" id="LAQI01000190">
    <property type="protein sequence ID" value="KKY15583.1"/>
    <property type="molecule type" value="Genomic_DNA"/>
</dbReference>
<organism evidence="9 10">
    <name type="scientific">Diplodia seriata</name>
    <dbReference type="NCBI Taxonomy" id="420778"/>
    <lineage>
        <taxon>Eukaryota</taxon>
        <taxon>Fungi</taxon>
        <taxon>Dikarya</taxon>
        <taxon>Ascomycota</taxon>
        <taxon>Pezizomycotina</taxon>
        <taxon>Dothideomycetes</taxon>
        <taxon>Dothideomycetes incertae sedis</taxon>
        <taxon>Botryosphaeriales</taxon>
        <taxon>Botryosphaeriaceae</taxon>
        <taxon>Diplodia</taxon>
    </lineage>
</organism>
<feature type="region of interest" description="Disordered" evidence="7">
    <location>
        <begin position="92"/>
        <end position="120"/>
    </location>
</feature>
<dbReference type="InterPro" id="IPR057975">
    <property type="entry name" value="TPR_ANAPC2"/>
</dbReference>
<protein>
    <recommendedName>
        <fullName evidence="1">Anaphase-promoting complex subunit 2</fullName>
    </recommendedName>
</protein>
<comment type="similarity">
    <text evidence="6">Belongs to the cullin family.</text>
</comment>
<keyword evidence="4" id="KW-0833">Ubl conjugation pathway</keyword>
<feature type="region of interest" description="Disordered" evidence="7">
    <location>
        <begin position="51"/>
        <end position="73"/>
    </location>
</feature>
<proteinExistence type="inferred from homology"/>
<dbReference type="InterPro" id="IPR059120">
    <property type="entry name" value="Cullin-like_AB"/>
</dbReference>
<accession>A0A0G2FUK6</accession>
<dbReference type="Proteomes" id="UP000034182">
    <property type="component" value="Unassembled WGS sequence"/>
</dbReference>
<evidence type="ECO:0000313" key="9">
    <source>
        <dbReference type="EMBL" id="KKY15583.1"/>
    </source>
</evidence>
<sequence>MAAALQNQRNLIFASVFPFAAQSHGSYHSSSAHPTPLSAAVAPPDTTIHQQYHSRSSHHHHHDRTAAAQNNPKLVQRNVAWNTATRFLKLPEWHPPPSSISDNNTTTTTSPRKHHHHHRLNADVEEALRYLLIGDGRPDNSDHDITNPSGGAGGGGGLFPDLLEWYTNEAREHFVAYVRPAALAAWRGPVPTAHGAPWTVLERTAATLRAAQAFYLSHLDDFLQQVARRLLHAGATTTHILDTYIYVIRAFIELDPKGILLEKVARPIRRYLRDREDTARIIVSSLLADVEDEYGNRVELSSDISAEIAEEMLNPVAANVQDEDQELNWADMNWMPDPVDASPEYRKAKSENVLAYLLSLYDREDFINELKNILGEHLLKNEDSDFEKEIRLLELFKLRLGDSNLQACEVMLKDVLESKRMNKQIHEILEQQSDVYQEIPTELNSQILSSFFWPSLREDDFHLPEPIQQLMKEYEAGFEGIKDMRKLHWLPALGRVAVSLDFDDRSLELEVLPWQAAVIYAFQDNDDNPDADDEDEAPMTEEEERQHQRRARLRAVGAPDVAPTPEKPKRKKPAVTRTVEQLCAALEMDEALVRSALTFWVGHRVLLEQQQQKGGNDDNNTSFAVIDSLAELDADDASAAALLAAEEARERAAEEQEAAGSGAVKSAEDVLVENMQTYRQFVVGMLTANGRMGAERVCGMLKMALMGGFPFGVEEVGVLLGRMVEEGVLVQAGDGFAVKK</sequence>
<dbReference type="InterPro" id="IPR036388">
    <property type="entry name" value="WH-like_DNA-bd_sf"/>
</dbReference>
<keyword evidence="5" id="KW-0131">Cell cycle</keyword>
<dbReference type="Pfam" id="PF26557">
    <property type="entry name" value="Cullin_AB"/>
    <property type="match status" value="1"/>
</dbReference>
<feature type="region of interest" description="Disordered" evidence="7">
    <location>
        <begin position="524"/>
        <end position="575"/>
    </location>
</feature>
<reference evidence="9 10" key="1">
    <citation type="submission" date="2015-03" db="EMBL/GenBank/DDBJ databases">
        <authorList>
            <person name="Morales-Cruz A."/>
            <person name="Amrine K.C."/>
            <person name="Cantu D."/>
        </authorList>
    </citation>
    <scope>NUCLEOTIDE SEQUENCE [LARGE SCALE GENOMIC DNA]</scope>
    <source>
        <strain evidence="9">DS831</strain>
    </source>
</reference>
<dbReference type="GO" id="GO:0051301">
    <property type="term" value="P:cell division"/>
    <property type="evidence" value="ECO:0007669"/>
    <property type="project" value="UniProtKB-KW"/>
</dbReference>
<evidence type="ECO:0000256" key="2">
    <source>
        <dbReference type="ARBA" id="ARBA00022618"/>
    </source>
</evidence>
<evidence type="ECO:0000313" key="10">
    <source>
        <dbReference type="Proteomes" id="UP000034182"/>
    </source>
</evidence>
<dbReference type="PANTHER" id="PTHR45957">
    <property type="entry name" value="ANAPHASE-PROMOTING COMPLEX SUBUNIT 2"/>
    <property type="match status" value="1"/>
</dbReference>
<name>A0A0G2FUK6_9PEZI</name>
<reference evidence="9 10" key="2">
    <citation type="submission" date="2015-05" db="EMBL/GenBank/DDBJ databases">
        <title>Distinctive expansion of gene families associated with plant cell wall degradation and secondary metabolism in the genomes of grapevine trunk pathogens.</title>
        <authorList>
            <person name="Lawrence D.P."/>
            <person name="Travadon R."/>
            <person name="Rolshausen P.E."/>
            <person name="Baumgartner K."/>
        </authorList>
    </citation>
    <scope>NUCLEOTIDE SEQUENCE [LARGE SCALE GENOMIC DNA]</scope>
    <source>
        <strain evidence="9">DS831</strain>
    </source>
</reference>
<dbReference type="Gene3D" id="1.10.10.10">
    <property type="entry name" value="Winged helix-like DNA-binding domain superfamily/Winged helix DNA-binding domain"/>
    <property type="match status" value="1"/>
</dbReference>
<dbReference type="SUPFAM" id="SSF46785">
    <property type="entry name" value="Winged helix' DNA-binding domain"/>
    <property type="match status" value="1"/>
</dbReference>
<keyword evidence="2" id="KW-0132">Cell division</keyword>
<dbReference type="Pfam" id="PF25773">
    <property type="entry name" value="TPR_ANAPC2"/>
    <property type="match status" value="1"/>
</dbReference>
<evidence type="ECO:0000256" key="3">
    <source>
        <dbReference type="ARBA" id="ARBA00022776"/>
    </source>
</evidence>
<dbReference type="GO" id="GO:0070979">
    <property type="term" value="P:protein K11-linked ubiquitination"/>
    <property type="evidence" value="ECO:0007669"/>
    <property type="project" value="TreeGrafter"/>
</dbReference>
<feature type="compositionally biased region" description="Acidic residues" evidence="7">
    <location>
        <begin position="524"/>
        <end position="543"/>
    </location>
</feature>
<dbReference type="PANTHER" id="PTHR45957:SF1">
    <property type="entry name" value="ANAPHASE-PROMOTING COMPLEX SUBUNIT 2"/>
    <property type="match status" value="1"/>
</dbReference>
<dbReference type="GO" id="GO:0006511">
    <property type="term" value="P:ubiquitin-dependent protein catabolic process"/>
    <property type="evidence" value="ECO:0007669"/>
    <property type="project" value="InterPro"/>
</dbReference>
<evidence type="ECO:0000256" key="4">
    <source>
        <dbReference type="ARBA" id="ARBA00022786"/>
    </source>
</evidence>
<dbReference type="Gene3D" id="3.30.230.130">
    <property type="entry name" value="Cullin, Chain C, Domain 2"/>
    <property type="match status" value="1"/>
</dbReference>
<dbReference type="GO" id="GO:0031625">
    <property type="term" value="F:ubiquitin protein ligase binding"/>
    <property type="evidence" value="ECO:0007669"/>
    <property type="project" value="InterPro"/>
</dbReference>
<dbReference type="InterPro" id="IPR044554">
    <property type="entry name" value="ANAPC2"/>
</dbReference>
<dbReference type="AlphaFoldDB" id="A0A0G2FUK6"/>
<dbReference type="Pfam" id="PF08672">
    <property type="entry name" value="ANAPC2"/>
    <property type="match status" value="1"/>
</dbReference>
<evidence type="ECO:0000256" key="6">
    <source>
        <dbReference type="PROSITE-ProRule" id="PRU00330"/>
    </source>
</evidence>
<dbReference type="Gene3D" id="1.20.1310.10">
    <property type="entry name" value="Cullin Repeats"/>
    <property type="match status" value="1"/>
</dbReference>
<comment type="caution">
    <text evidence="9">The sequence shown here is derived from an EMBL/GenBank/DDBJ whole genome shotgun (WGS) entry which is preliminary data.</text>
</comment>
<dbReference type="GO" id="GO:0005680">
    <property type="term" value="C:anaphase-promoting complex"/>
    <property type="evidence" value="ECO:0007669"/>
    <property type="project" value="TreeGrafter"/>
</dbReference>
<evidence type="ECO:0000256" key="1">
    <source>
        <dbReference type="ARBA" id="ARBA00016068"/>
    </source>
</evidence>